<dbReference type="AlphaFoldDB" id="A0A940E0V9"/>
<dbReference type="EMBL" id="JADILV010000078">
    <property type="protein sequence ID" value="MBO8484548.1"/>
    <property type="molecule type" value="Genomic_DNA"/>
</dbReference>
<feature type="domain" description="DUF5672" evidence="1">
    <location>
        <begin position="62"/>
        <end position="238"/>
    </location>
</feature>
<dbReference type="Pfam" id="PF18922">
    <property type="entry name" value="DUF5672"/>
    <property type="match status" value="1"/>
</dbReference>
<gene>
    <name evidence="2" type="ORF">IAB75_10635</name>
</gene>
<evidence type="ECO:0000313" key="3">
    <source>
        <dbReference type="Proteomes" id="UP000725002"/>
    </source>
</evidence>
<reference evidence="2" key="2">
    <citation type="journal article" date="2021" name="PeerJ">
        <title>Extensive microbial diversity within the chicken gut microbiome revealed by metagenomics and culture.</title>
        <authorList>
            <person name="Gilroy R."/>
            <person name="Ravi A."/>
            <person name="Getino M."/>
            <person name="Pursley I."/>
            <person name="Horton D.L."/>
            <person name="Alikhan N.F."/>
            <person name="Baker D."/>
            <person name="Gharbi K."/>
            <person name="Hall N."/>
            <person name="Watson M."/>
            <person name="Adriaenssens E.M."/>
            <person name="Foster-Nyarko E."/>
            <person name="Jarju S."/>
            <person name="Secka A."/>
            <person name="Antonio M."/>
            <person name="Oren A."/>
            <person name="Chaudhuri R.R."/>
            <person name="La Ragione R."/>
            <person name="Hildebrand F."/>
            <person name="Pallen M.J."/>
        </authorList>
    </citation>
    <scope>NUCLEOTIDE SEQUENCE</scope>
    <source>
        <strain evidence="2">G3-8215</strain>
    </source>
</reference>
<name>A0A940E0V9_9BACT</name>
<reference evidence="2" key="1">
    <citation type="submission" date="2020-10" db="EMBL/GenBank/DDBJ databases">
        <authorList>
            <person name="Gilroy R."/>
        </authorList>
    </citation>
    <scope>NUCLEOTIDE SEQUENCE</scope>
    <source>
        <strain evidence="2">G3-8215</strain>
    </source>
</reference>
<organism evidence="2 3">
    <name type="scientific">Candidatus Cryptobacteroides avicola</name>
    <dbReference type="NCBI Taxonomy" id="2840757"/>
    <lineage>
        <taxon>Bacteria</taxon>
        <taxon>Pseudomonadati</taxon>
        <taxon>Bacteroidota</taxon>
        <taxon>Bacteroidia</taxon>
        <taxon>Bacteroidales</taxon>
        <taxon>Candidatus Cryptobacteroides</taxon>
    </lineage>
</organism>
<protein>
    <recommendedName>
        <fullName evidence="1">DUF5672 domain-containing protein</fullName>
    </recommendedName>
</protein>
<comment type="caution">
    <text evidence="2">The sequence shown here is derived from an EMBL/GenBank/DDBJ whole genome shotgun (WGS) entry which is preliminary data.</text>
</comment>
<sequence length="263" mass="31615">MNASDTLVKVIVPVYRDRLEQYEHISLKQNRRILNAYPFVFIHPESLNITPLLTEFPECAEEVFDDNYFRDINGYNRLMMSSDFYARFSDTEYLLICQLDAYVFRDELLYWCNEGYDYIGAPWPVPMHFRLPLLKQWRKHFHSRWRTEKDFKVGNGGFSLRKVSSHLRVTEQMKNIIQEHLSRQGYYSNEDLFFALEVNRHGLNFKYPDYKKALQFSFDKYPALCYKENSNRLPFGCHAWYKGKMKDFWFPIILNEGNTQPVQ</sequence>
<evidence type="ECO:0000259" key="1">
    <source>
        <dbReference type="Pfam" id="PF18922"/>
    </source>
</evidence>
<evidence type="ECO:0000313" key="2">
    <source>
        <dbReference type="EMBL" id="MBO8484548.1"/>
    </source>
</evidence>
<accession>A0A940E0V9</accession>
<dbReference type="Proteomes" id="UP000725002">
    <property type="component" value="Unassembled WGS sequence"/>
</dbReference>
<proteinExistence type="predicted"/>
<dbReference type="InterPro" id="IPR043729">
    <property type="entry name" value="DUF5672"/>
</dbReference>